<dbReference type="PANTHER" id="PTHR48100:SF62">
    <property type="entry name" value="GLUCOSYL-3-PHOSPHOGLYCERATE PHOSPHATASE"/>
    <property type="match status" value="1"/>
</dbReference>
<dbReference type="CDD" id="cd07067">
    <property type="entry name" value="HP_PGM_like"/>
    <property type="match status" value="1"/>
</dbReference>
<dbReference type="RefSeq" id="WP_132212088.1">
    <property type="nucleotide sequence ID" value="NZ_SLWN01000009.1"/>
</dbReference>
<evidence type="ECO:0000313" key="4">
    <source>
        <dbReference type="Proteomes" id="UP000294508"/>
    </source>
</evidence>
<dbReference type="SMART" id="SM00855">
    <property type="entry name" value="PGAM"/>
    <property type="match status" value="1"/>
</dbReference>
<dbReference type="InterPro" id="IPR050275">
    <property type="entry name" value="PGM_Phosphatase"/>
</dbReference>
<reference evidence="3 4" key="1">
    <citation type="journal article" date="2015" name="Stand. Genomic Sci.">
        <title>Genomic Encyclopedia of Bacterial and Archaeal Type Strains, Phase III: the genomes of soil and plant-associated and newly described type strains.</title>
        <authorList>
            <person name="Whitman W.B."/>
            <person name="Woyke T."/>
            <person name="Klenk H.P."/>
            <person name="Zhou Y."/>
            <person name="Lilburn T.G."/>
            <person name="Beck B.J."/>
            <person name="De Vos P."/>
            <person name="Vandamme P."/>
            <person name="Eisen J.A."/>
            <person name="Garrity G."/>
            <person name="Hugenholtz P."/>
            <person name="Kyrpides N.C."/>
        </authorList>
    </citation>
    <scope>NUCLEOTIDE SEQUENCE [LARGE SCALE GENOMIC DNA]</scope>
    <source>
        <strain evidence="3 4">VKM Ac-2572</strain>
    </source>
</reference>
<name>A0A4R2H935_9ACTN</name>
<feature type="active site" description="Proton donor/acceptor" evidence="1">
    <location>
        <position position="105"/>
    </location>
</feature>
<dbReference type="AlphaFoldDB" id="A0A4R2H935"/>
<dbReference type="GO" id="GO:0016791">
    <property type="term" value="F:phosphatase activity"/>
    <property type="evidence" value="ECO:0007669"/>
    <property type="project" value="TreeGrafter"/>
</dbReference>
<dbReference type="InterPro" id="IPR013078">
    <property type="entry name" value="His_Pase_superF_clade-1"/>
</dbReference>
<comment type="caution">
    <text evidence="3">The sequence shown here is derived from an EMBL/GenBank/DDBJ whole genome shotgun (WGS) entry which is preliminary data.</text>
</comment>
<evidence type="ECO:0000313" key="3">
    <source>
        <dbReference type="EMBL" id="TCO23507.1"/>
    </source>
</evidence>
<gene>
    <name evidence="3" type="ORF">EV652_109335</name>
</gene>
<dbReference type="Proteomes" id="UP000294508">
    <property type="component" value="Unassembled WGS sequence"/>
</dbReference>
<dbReference type="PANTHER" id="PTHR48100">
    <property type="entry name" value="BROAD-SPECIFICITY PHOSPHATASE YOR283W-RELATED"/>
    <property type="match status" value="1"/>
</dbReference>
<feature type="active site" description="Tele-phosphohistidine intermediate" evidence="1">
    <location>
        <position position="30"/>
    </location>
</feature>
<dbReference type="Pfam" id="PF00300">
    <property type="entry name" value="His_Phos_1"/>
    <property type="match status" value="1"/>
</dbReference>
<dbReference type="EMBL" id="SLWN01000009">
    <property type="protein sequence ID" value="TCO23507.1"/>
    <property type="molecule type" value="Genomic_DNA"/>
</dbReference>
<evidence type="ECO:0000256" key="2">
    <source>
        <dbReference type="PIRSR" id="PIRSR613078-2"/>
    </source>
</evidence>
<evidence type="ECO:0000256" key="1">
    <source>
        <dbReference type="PIRSR" id="PIRSR613078-1"/>
    </source>
</evidence>
<dbReference type="OrthoDB" id="5296884at2"/>
<protein>
    <submittedName>
        <fullName evidence="3">Broad specificity phosphatase PhoE</fullName>
    </submittedName>
</protein>
<dbReference type="GO" id="GO:0005737">
    <property type="term" value="C:cytoplasm"/>
    <property type="evidence" value="ECO:0007669"/>
    <property type="project" value="TreeGrafter"/>
</dbReference>
<organism evidence="3 4">
    <name type="scientific">Kribbella steppae</name>
    <dbReference type="NCBI Taxonomy" id="2512223"/>
    <lineage>
        <taxon>Bacteria</taxon>
        <taxon>Bacillati</taxon>
        <taxon>Actinomycetota</taxon>
        <taxon>Actinomycetes</taxon>
        <taxon>Propionibacteriales</taxon>
        <taxon>Kribbellaceae</taxon>
        <taxon>Kribbella</taxon>
    </lineage>
</organism>
<feature type="binding site" evidence="2">
    <location>
        <position position="81"/>
    </location>
    <ligand>
        <name>substrate</name>
    </ligand>
</feature>
<dbReference type="InterPro" id="IPR029033">
    <property type="entry name" value="His_PPase_superfam"/>
</dbReference>
<proteinExistence type="predicted"/>
<sequence length="221" mass="23318">MQTTREDTSRDAGVHAAATAPSTRLIVVRHGHTAMTDAQMCSGGGVPGPPLNGSGRQDAMRAAAALASSGAVAVVASPLVRTLQTAEVIATELGVEVHEDDDWRECDFGRWEGLTFVQMRERYPEAASRWLRVLSAAPPGGESLAQLAGRVTRARDRVAAGHPGQTVVVVTHSVVIRSLIHLTLEAAPNAIGRVRPAPGSLTEIRTGVDGEWTLHSFGARP</sequence>
<dbReference type="Gene3D" id="3.40.50.1240">
    <property type="entry name" value="Phosphoglycerate mutase-like"/>
    <property type="match status" value="1"/>
</dbReference>
<dbReference type="SUPFAM" id="SSF53254">
    <property type="entry name" value="Phosphoglycerate mutase-like"/>
    <property type="match status" value="1"/>
</dbReference>
<accession>A0A4R2H935</accession>
<keyword evidence="4" id="KW-1185">Reference proteome</keyword>